<dbReference type="AlphaFoldDB" id="A0A1D1VC83"/>
<evidence type="ECO:0000313" key="2">
    <source>
        <dbReference type="EMBL" id="GAU99239.1"/>
    </source>
</evidence>
<dbReference type="Proteomes" id="UP000186922">
    <property type="component" value="Unassembled WGS sequence"/>
</dbReference>
<name>A0A1D1VC83_RAMVA</name>
<evidence type="ECO:0000313" key="3">
    <source>
        <dbReference type="Proteomes" id="UP000186922"/>
    </source>
</evidence>
<organism evidence="2 3">
    <name type="scientific">Ramazzottius varieornatus</name>
    <name type="common">Water bear</name>
    <name type="synonym">Tardigrade</name>
    <dbReference type="NCBI Taxonomy" id="947166"/>
    <lineage>
        <taxon>Eukaryota</taxon>
        <taxon>Metazoa</taxon>
        <taxon>Ecdysozoa</taxon>
        <taxon>Tardigrada</taxon>
        <taxon>Eutardigrada</taxon>
        <taxon>Parachela</taxon>
        <taxon>Hypsibioidea</taxon>
        <taxon>Ramazzottiidae</taxon>
        <taxon>Ramazzottius</taxon>
    </lineage>
</organism>
<gene>
    <name evidence="2" type="primary">RvY_10271-1</name>
    <name evidence="2" type="synonym">RvY_10271.1</name>
    <name evidence="2" type="ORF">RvY_10271</name>
</gene>
<proteinExistence type="predicted"/>
<accession>A0A1D1VC83</accession>
<reference evidence="2 3" key="1">
    <citation type="journal article" date="2016" name="Nat. Commun.">
        <title>Extremotolerant tardigrade genome and improved radiotolerance of human cultured cells by tardigrade-unique protein.</title>
        <authorList>
            <person name="Hashimoto T."/>
            <person name="Horikawa D.D."/>
            <person name="Saito Y."/>
            <person name="Kuwahara H."/>
            <person name="Kozuka-Hata H."/>
            <person name="Shin-I T."/>
            <person name="Minakuchi Y."/>
            <person name="Ohishi K."/>
            <person name="Motoyama A."/>
            <person name="Aizu T."/>
            <person name="Enomoto A."/>
            <person name="Kondo K."/>
            <person name="Tanaka S."/>
            <person name="Hara Y."/>
            <person name="Koshikawa S."/>
            <person name="Sagara H."/>
            <person name="Miura T."/>
            <person name="Yokobori S."/>
            <person name="Miyagawa K."/>
            <person name="Suzuki Y."/>
            <person name="Kubo T."/>
            <person name="Oyama M."/>
            <person name="Kohara Y."/>
            <person name="Fujiyama A."/>
            <person name="Arakawa K."/>
            <person name="Katayama T."/>
            <person name="Toyoda A."/>
            <person name="Kunieda T."/>
        </authorList>
    </citation>
    <scope>NUCLEOTIDE SEQUENCE [LARGE SCALE GENOMIC DNA]</scope>
    <source>
        <strain evidence="2 3">YOKOZUNA-1</strain>
    </source>
</reference>
<feature type="region of interest" description="Disordered" evidence="1">
    <location>
        <begin position="67"/>
        <end position="88"/>
    </location>
</feature>
<sequence>MDVSVAMFWPCVTPVSRFYGEPSPVLRETGHCLLLREMKGRRKWTLRRLAGRRETSEEHSLEMNAVVGKTPAAPTDKADRLAQKLTSK</sequence>
<comment type="caution">
    <text evidence="2">The sequence shown here is derived from an EMBL/GenBank/DDBJ whole genome shotgun (WGS) entry which is preliminary data.</text>
</comment>
<dbReference type="EMBL" id="BDGG01000005">
    <property type="protein sequence ID" value="GAU99239.1"/>
    <property type="molecule type" value="Genomic_DNA"/>
</dbReference>
<protein>
    <submittedName>
        <fullName evidence="2">Uncharacterized protein</fullName>
    </submittedName>
</protein>
<keyword evidence="3" id="KW-1185">Reference proteome</keyword>
<evidence type="ECO:0000256" key="1">
    <source>
        <dbReference type="SAM" id="MobiDB-lite"/>
    </source>
</evidence>